<evidence type="ECO:0000313" key="6">
    <source>
        <dbReference type="Proteomes" id="UP001242513"/>
    </source>
</evidence>
<gene>
    <name evidence="4" type="ORF">QEJ78_11125</name>
    <name evidence="3" type="ORF">SAMN02983011_01534</name>
</gene>
<evidence type="ECO:0000313" key="5">
    <source>
        <dbReference type="Proteomes" id="UP000181860"/>
    </source>
</evidence>
<dbReference type="EMBL" id="FMXC01000017">
    <property type="protein sequence ID" value="SDA59609.1"/>
    <property type="molecule type" value="Genomic_DNA"/>
</dbReference>
<reference evidence="4" key="2">
    <citation type="journal article" date="2022" name="Food Funct.">
        <title>Lactobacillus kefiranofaciens ZW18 from Kefir enhances the anti-tumor effect of anti-programmed cell death 1 (PD-1) immunotherapy by modulating the gut microbiota.</title>
        <authorList>
            <person name="Zhao J."/>
            <person name="Wang Y."/>
            <person name="Wang J."/>
            <person name="Lv M."/>
            <person name="Zhou C."/>
            <person name="Jia L."/>
            <person name="Geng W."/>
        </authorList>
    </citation>
    <scope>NUCLEOTIDE SEQUENCE</scope>
    <source>
        <strain evidence="4">ZW18</strain>
    </source>
</reference>
<keyword evidence="2" id="KW-0812">Transmembrane</keyword>
<evidence type="ECO:0000313" key="4">
    <source>
        <dbReference type="EMBL" id="WGO85837.1"/>
    </source>
</evidence>
<keyword evidence="2" id="KW-0472">Membrane</keyword>
<reference evidence="3 5" key="1">
    <citation type="submission" date="2016-10" db="EMBL/GenBank/DDBJ databases">
        <authorList>
            <person name="Varghese N."/>
            <person name="Submissions S."/>
        </authorList>
    </citation>
    <scope>NUCLEOTIDE SEQUENCE [LARGE SCALE GENOMIC DNA]</scope>
    <source>
        <strain evidence="3 5">ATCC 43761</strain>
    </source>
</reference>
<evidence type="ECO:0000256" key="1">
    <source>
        <dbReference type="SAM" id="MobiDB-lite"/>
    </source>
</evidence>
<evidence type="ECO:0000313" key="3">
    <source>
        <dbReference type="EMBL" id="SDA59609.1"/>
    </source>
</evidence>
<feature type="transmembrane region" description="Helical" evidence="2">
    <location>
        <begin position="48"/>
        <end position="72"/>
    </location>
</feature>
<dbReference type="Proteomes" id="UP000181860">
    <property type="component" value="Unassembled WGS sequence"/>
</dbReference>
<proteinExistence type="predicted"/>
<keyword evidence="2" id="KW-1133">Transmembrane helix</keyword>
<accession>A0AAX3UDU5</accession>
<sequence length="134" mass="16245">MKLKQKFKQKLYSHEWDSMLRTSQQVMLLIQGVCILVFFFYWDFTKQWLLELLAAILAFAIVIVSIGMIWLIRMIWSFSDKYKLDYIATHPNSAKWLMKEEKDKQDSEKPNSHIEDSHRKGRKFNEKTKRKKKR</sequence>
<feature type="region of interest" description="Disordered" evidence="1">
    <location>
        <begin position="99"/>
        <end position="134"/>
    </location>
</feature>
<feature type="transmembrane region" description="Helical" evidence="2">
    <location>
        <begin position="26"/>
        <end position="42"/>
    </location>
</feature>
<evidence type="ECO:0008006" key="7">
    <source>
        <dbReference type="Google" id="ProtNLM"/>
    </source>
</evidence>
<dbReference type="AlphaFoldDB" id="A0AAX3UDU5"/>
<dbReference type="RefSeq" id="WP_013851308.1">
    <property type="nucleotide sequence ID" value="NZ_CP123735.1"/>
</dbReference>
<evidence type="ECO:0000256" key="2">
    <source>
        <dbReference type="SAM" id="Phobius"/>
    </source>
</evidence>
<organism evidence="4 6">
    <name type="scientific">Lactobacillus kefiranofaciens</name>
    <dbReference type="NCBI Taxonomy" id="267818"/>
    <lineage>
        <taxon>Bacteria</taxon>
        <taxon>Bacillati</taxon>
        <taxon>Bacillota</taxon>
        <taxon>Bacilli</taxon>
        <taxon>Lactobacillales</taxon>
        <taxon>Lactobacillaceae</taxon>
        <taxon>Lactobacillus</taxon>
    </lineage>
</organism>
<feature type="compositionally biased region" description="Basic and acidic residues" evidence="1">
    <location>
        <begin position="99"/>
        <end position="127"/>
    </location>
</feature>
<keyword evidence="5" id="KW-1185">Reference proteome</keyword>
<reference evidence="4" key="3">
    <citation type="submission" date="2023-04" db="EMBL/GenBank/DDBJ databases">
        <authorList>
            <person name="Wang Y."/>
        </authorList>
    </citation>
    <scope>NUCLEOTIDE SEQUENCE</scope>
    <source>
        <strain evidence="4">ZW18</strain>
    </source>
</reference>
<dbReference type="Proteomes" id="UP001242513">
    <property type="component" value="Chromosome"/>
</dbReference>
<name>A0AAX3UDU5_9LACO</name>
<protein>
    <recommendedName>
        <fullName evidence="7">PrgI family protein</fullName>
    </recommendedName>
</protein>
<dbReference type="EMBL" id="CP123735">
    <property type="protein sequence ID" value="WGO85837.1"/>
    <property type="molecule type" value="Genomic_DNA"/>
</dbReference>